<evidence type="ECO:0000313" key="5">
    <source>
        <dbReference type="Proteomes" id="UP000663866"/>
    </source>
</evidence>
<evidence type="ECO:0000313" key="1">
    <source>
        <dbReference type="EMBL" id="CAF3838470.1"/>
    </source>
</evidence>
<keyword evidence="5" id="KW-1185">Reference proteome</keyword>
<dbReference type="EMBL" id="CAJOBG010002988">
    <property type="protein sequence ID" value="CAF4039601.1"/>
    <property type="molecule type" value="Genomic_DNA"/>
</dbReference>
<evidence type="ECO:0000313" key="4">
    <source>
        <dbReference type="EMBL" id="CAF4062096.1"/>
    </source>
</evidence>
<organism evidence="2 5">
    <name type="scientific">Rotaria magnacalcarata</name>
    <dbReference type="NCBI Taxonomy" id="392030"/>
    <lineage>
        <taxon>Eukaryota</taxon>
        <taxon>Metazoa</taxon>
        <taxon>Spiralia</taxon>
        <taxon>Gnathifera</taxon>
        <taxon>Rotifera</taxon>
        <taxon>Eurotatoria</taxon>
        <taxon>Bdelloidea</taxon>
        <taxon>Philodinida</taxon>
        <taxon>Philodinidae</taxon>
        <taxon>Rotaria</taxon>
    </lineage>
</organism>
<dbReference type="Proteomes" id="UP000681967">
    <property type="component" value="Unassembled WGS sequence"/>
</dbReference>
<evidence type="ECO:0000313" key="2">
    <source>
        <dbReference type="EMBL" id="CAF4039601.1"/>
    </source>
</evidence>
<accession>A0A819R013</accession>
<dbReference type="EMBL" id="CAJOBI010006508">
    <property type="protein sequence ID" value="CAF4062096.1"/>
    <property type="molecule type" value="Genomic_DNA"/>
</dbReference>
<proteinExistence type="predicted"/>
<dbReference type="EMBL" id="CAJOBJ010000690">
    <property type="protein sequence ID" value="CAF3838470.1"/>
    <property type="molecule type" value="Genomic_DNA"/>
</dbReference>
<evidence type="ECO:0000313" key="3">
    <source>
        <dbReference type="EMBL" id="CAF4058140.1"/>
    </source>
</evidence>
<protein>
    <submittedName>
        <fullName evidence="2">Uncharacterized protein</fullName>
    </submittedName>
</protein>
<reference evidence="2" key="1">
    <citation type="submission" date="2021-02" db="EMBL/GenBank/DDBJ databases">
        <authorList>
            <person name="Nowell W R."/>
        </authorList>
    </citation>
    <scope>NUCLEOTIDE SEQUENCE</scope>
</reference>
<dbReference type="Proteomes" id="UP000676336">
    <property type="component" value="Unassembled WGS sequence"/>
</dbReference>
<sequence>MNINTKICENYGSIPPVISVKANSCTQKSVVDEFTLNREQRVAFMIITDHLDGDSRCRTGDNNGQLIMCIPGSGVTKRIQMMRKLAPTGIAAAEIDGMTIHSFLGEQRNSGKARTIKPGDLKLEKEWALVEYLLID</sequence>
<dbReference type="Proteomes" id="UP000681720">
    <property type="component" value="Unassembled WGS sequence"/>
</dbReference>
<dbReference type="EMBL" id="CAJOBH010006499">
    <property type="protein sequence ID" value="CAF4058140.1"/>
    <property type="molecule type" value="Genomic_DNA"/>
</dbReference>
<dbReference type="Proteomes" id="UP000663866">
    <property type="component" value="Unassembled WGS sequence"/>
</dbReference>
<comment type="caution">
    <text evidence="2">The sequence shown here is derived from an EMBL/GenBank/DDBJ whole genome shotgun (WGS) entry which is preliminary data.</text>
</comment>
<gene>
    <name evidence="3" type="ORF">BYL167_LOCUS16811</name>
    <name evidence="1" type="ORF">GIL414_LOCUS3236</name>
    <name evidence="2" type="ORF">OVN521_LOCUS17305</name>
    <name evidence="4" type="ORF">SMN809_LOCUS15253</name>
</gene>
<name>A0A819R013_9BILA</name>
<dbReference type="AlphaFoldDB" id="A0A819R013"/>